<reference evidence="3 4" key="1">
    <citation type="submission" date="2016-02" db="EMBL/GenBank/DDBJ databases">
        <title>Genome analysis of coral dinoflagellate symbionts highlights evolutionary adaptations to a symbiotic lifestyle.</title>
        <authorList>
            <person name="Aranda M."/>
            <person name="Li Y."/>
            <person name="Liew Y.J."/>
            <person name="Baumgarten S."/>
            <person name="Simakov O."/>
            <person name="Wilson M."/>
            <person name="Piel J."/>
            <person name="Ashoor H."/>
            <person name="Bougouffa S."/>
            <person name="Bajic V.B."/>
            <person name="Ryu T."/>
            <person name="Ravasi T."/>
            <person name="Bayer T."/>
            <person name="Micklem G."/>
            <person name="Kim H."/>
            <person name="Bhak J."/>
            <person name="Lajeunesse T.C."/>
            <person name="Voolstra C.R."/>
        </authorList>
    </citation>
    <scope>NUCLEOTIDE SEQUENCE [LARGE SCALE GENOMIC DNA]</scope>
    <source>
        <strain evidence="3 4">CCMP2467</strain>
    </source>
</reference>
<accession>A0A1Q9D5B6</accession>
<comment type="caution">
    <text evidence="3">The sequence shown here is derived from an EMBL/GenBank/DDBJ whole genome shotgun (WGS) entry which is preliminary data.</text>
</comment>
<protein>
    <submittedName>
        <fullName evidence="3">Uncharacterized protein</fullName>
    </submittedName>
</protein>
<sequence>MDEELDMAVQRHHPKKLRRGPDEEAVPPCRAEPFASGWEGLCALKGQSVGVRVAYRRRIARRLSKGKGMWEDRCPMYNTPTLSTASCSPQQRLSDVQNMAGISPRKRYGASEKREPVEVSFGVGTRPNNGVTLVEPTAYRRAQVGARSEASETSQSPQRQWQVEPLTANSTKARPWRQQVQEKPATLGDDSIAATSGSARDSLRGLAAERDRLQRQVQEMRSDVSNTRQDLSSQHARQKVQTEELPPGKRGTLQDLQAEAQRLQTEQRRQAAALKGSLKAPDPSANMRLEKQVEGVVSIVKGQEERFERLETDITSAYESQRKQLQQALAENRQLAKGLEEDSMRRQNMMAELMEKVTRNSAVNQLSSELANASTVIQGQTADWSVLSRQIRQEVTGLASEMKADRESRALECASNRVEVVKMVEDARRQGAMEAMGLHDQGGVPDLYLPAGAEAMISRPGILAVHNLVDINCKILRDMEDQLVIRAGFIAGVFHTWRFQANLLKTGRQFEEHFHDIQDQWSAELHAHRRTFEDQLAAAADKAAAHKEHVRQQHDLLLRQWMLGDAKGMYTSIWRAWSGYVVKEKTRLRNAANIKKACLQWCEGKNKGLKHSVFSSWQQEYSLAHLKRLRDQDLDEAQAEFDAAMKARLDELEHHRQGAKKALEKAVAKWKDGEQKGMVNICFRALKENRATARARKAKHKSVEMALKKFLLGKDRGAKLTLWSSWKQDMLESRLRAGAQSKLQDQLDAQSARLKAEFEVTSITALMAISDLKGGEYKELYGEEHGSGIVKLVQPRDPKCRTQMVGVASVVLAMLGAAQLVKHIPGPVKMVLSAFFTTASLVALMLLLTLSRTLKRICTLPHLHGSPLQGLHKYTYPALTPIETYRLGWTLTHPHYWDAEAVLFSVMTLLIVVYPTCAVEALRFVAMSELPSFVVEHYLRLGGCETNDPEVLQIAADATEAFVKRILKEARDISKSRMARAAASDAAPNAPDSTGEPSKKRQRTASEEPPQAGIESEESVLRLHDLLEALRRF</sequence>
<organism evidence="3 4">
    <name type="scientific">Symbiodinium microadriaticum</name>
    <name type="common">Dinoflagellate</name>
    <name type="synonym">Zooxanthella microadriatica</name>
    <dbReference type="NCBI Taxonomy" id="2951"/>
    <lineage>
        <taxon>Eukaryota</taxon>
        <taxon>Sar</taxon>
        <taxon>Alveolata</taxon>
        <taxon>Dinophyceae</taxon>
        <taxon>Suessiales</taxon>
        <taxon>Symbiodiniaceae</taxon>
        <taxon>Symbiodinium</taxon>
    </lineage>
</organism>
<evidence type="ECO:0000313" key="3">
    <source>
        <dbReference type="EMBL" id="OLP90389.1"/>
    </source>
</evidence>
<feature type="transmembrane region" description="Helical" evidence="2">
    <location>
        <begin position="901"/>
        <end position="922"/>
    </location>
</feature>
<keyword evidence="2" id="KW-0472">Membrane</keyword>
<gene>
    <name evidence="3" type="ORF">AK812_SmicGene28047</name>
</gene>
<evidence type="ECO:0000256" key="1">
    <source>
        <dbReference type="SAM" id="MobiDB-lite"/>
    </source>
</evidence>
<feature type="compositionally biased region" description="Low complexity" evidence="1">
    <location>
        <begin position="979"/>
        <end position="993"/>
    </location>
</feature>
<dbReference type="AlphaFoldDB" id="A0A1Q9D5B6"/>
<feature type="region of interest" description="Disordered" evidence="1">
    <location>
        <begin position="219"/>
        <end position="252"/>
    </location>
</feature>
<proteinExistence type="predicted"/>
<feature type="region of interest" description="Disordered" evidence="1">
    <location>
        <begin position="1"/>
        <end position="28"/>
    </location>
</feature>
<feature type="compositionally biased region" description="Polar residues" evidence="1">
    <location>
        <begin position="223"/>
        <end position="235"/>
    </location>
</feature>
<dbReference type="OrthoDB" id="446157at2759"/>
<feature type="transmembrane region" description="Helical" evidence="2">
    <location>
        <begin position="830"/>
        <end position="850"/>
    </location>
</feature>
<feature type="compositionally biased region" description="Polar residues" evidence="1">
    <location>
        <begin position="151"/>
        <end position="172"/>
    </location>
</feature>
<feature type="region of interest" description="Disordered" evidence="1">
    <location>
        <begin position="978"/>
        <end position="1018"/>
    </location>
</feature>
<keyword evidence="2" id="KW-1133">Transmembrane helix</keyword>
<evidence type="ECO:0000313" key="4">
    <source>
        <dbReference type="Proteomes" id="UP000186817"/>
    </source>
</evidence>
<feature type="region of interest" description="Disordered" evidence="1">
    <location>
        <begin position="142"/>
        <end position="202"/>
    </location>
</feature>
<keyword evidence="2" id="KW-0812">Transmembrane</keyword>
<dbReference type="Proteomes" id="UP000186817">
    <property type="component" value="Unassembled WGS sequence"/>
</dbReference>
<name>A0A1Q9D5B6_SYMMI</name>
<keyword evidence="4" id="KW-1185">Reference proteome</keyword>
<dbReference type="EMBL" id="LSRX01000714">
    <property type="protein sequence ID" value="OLP90389.1"/>
    <property type="molecule type" value="Genomic_DNA"/>
</dbReference>
<evidence type="ECO:0000256" key="2">
    <source>
        <dbReference type="SAM" id="Phobius"/>
    </source>
</evidence>